<evidence type="ECO:0000313" key="1">
    <source>
        <dbReference type="EMBL" id="KAJ9075732.1"/>
    </source>
</evidence>
<sequence length="161" mass="18616">MTSLDLNFTKDLVAKRYFTIMPQELARSLYCPLNPHPIKLNSPLPTLSQALSSSPSASPTLDCEALSDDSPANQGTRRRRVSMRQKDVLSRVFRQSFFPSTEMRNQLALDLDMTPRAVQIWFQNKRQAWRTKNKANLRQSHTPYHMPYPHLPFHGFFTPRA</sequence>
<protein>
    <submittedName>
        <fullName evidence="1">Uncharacterized protein</fullName>
    </submittedName>
</protein>
<organism evidence="1 2">
    <name type="scientific">Entomophthora muscae</name>
    <dbReference type="NCBI Taxonomy" id="34485"/>
    <lineage>
        <taxon>Eukaryota</taxon>
        <taxon>Fungi</taxon>
        <taxon>Fungi incertae sedis</taxon>
        <taxon>Zoopagomycota</taxon>
        <taxon>Entomophthoromycotina</taxon>
        <taxon>Entomophthoromycetes</taxon>
        <taxon>Entomophthorales</taxon>
        <taxon>Entomophthoraceae</taxon>
        <taxon>Entomophthora</taxon>
    </lineage>
</organism>
<dbReference type="Proteomes" id="UP001165960">
    <property type="component" value="Unassembled WGS sequence"/>
</dbReference>
<comment type="caution">
    <text evidence="1">The sequence shown here is derived from an EMBL/GenBank/DDBJ whole genome shotgun (WGS) entry which is preliminary data.</text>
</comment>
<proteinExistence type="predicted"/>
<keyword evidence="2" id="KW-1185">Reference proteome</keyword>
<gene>
    <name evidence="1" type="ORF">DSO57_1032902</name>
</gene>
<name>A0ACC2TMM0_9FUNG</name>
<evidence type="ECO:0000313" key="2">
    <source>
        <dbReference type="Proteomes" id="UP001165960"/>
    </source>
</evidence>
<dbReference type="EMBL" id="QTSX02002381">
    <property type="protein sequence ID" value="KAJ9075732.1"/>
    <property type="molecule type" value="Genomic_DNA"/>
</dbReference>
<reference evidence="1" key="1">
    <citation type="submission" date="2022-04" db="EMBL/GenBank/DDBJ databases">
        <title>Genome of the entomopathogenic fungus Entomophthora muscae.</title>
        <authorList>
            <person name="Elya C."/>
            <person name="Lovett B.R."/>
            <person name="Lee E."/>
            <person name="Macias A.M."/>
            <person name="Hajek A.E."/>
            <person name="De Bivort B.L."/>
            <person name="Kasson M.T."/>
            <person name="De Fine Licht H.H."/>
            <person name="Stajich J.E."/>
        </authorList>
    </citation>
    <scope>NUCLEOTIDE SEQUENCE</scope>
    <source>
        <strain evidence="1">Berkeley</strain>
    </source>
</reference>
<accession>A0ACC2TMM0</accession>